<evidence type="ECO:0000256" key="2">
    <source>
        <dbReference type="SAM" id="Phobius"/>
    </source>
</evidence>
<dbReference type="GeneID" id="73288584"/>
<dbReference type="Proteomes" id="UP001056855">
    <property type="component" value="Chromosome"/>
</dbReference>
<feature type="transmembrane region" description="Helical" evidence="2">
    <location>
        <begin position="12"/>
        <end position="33"/>
    </location>
</feature>
<keyword evidence="2" id="KW-1133">Transmembrane helix</keyword>
<keyword evidence="2" id="KW-0472">Membrane</keyword>
<protein>
    <submittedName>
        <fullName evidence="3">PLD nuclease N-terminal domain-containing protein</fullName>
    </submittedName>
</protein>
<evidence type="ECO:0000256" key="1">
    <source>
        <dbReference type="SAM" id="MobiDB-lite"/>
    </source>
</evidence>
<keyword evidence="4" id="KW-1185">Reference proteome</keyword>
<sequence>MPRAPTTDMDPLALAALALASLAFFAGLAAYVYRDAREVGMSNPRKWAVIVFAVPVYGAIVYLLARSELDYDPETDPYRGGAVNVHPSRADEVPWTVRSGNDEGAGEGGDDGDEPANEWNDPVPLEDLEDPGTDDGDRE</sequence>
<evidence type="ECO:0000313" key="4">
    <source>
        <dbReference type="Proteomes" id="UP001056855"/>
    </source>
</evidence>
<reference evidence="3" key="1">
    <citation type="submission" date="2022-06" db="EMBL/GenBank/DDBJ databases">
        <title>Diverse halophilic archaea isolated from saline environments.</title>
        <authorList>
            <person name="Cui H.-L."/>
        </authorList>
    </citation>
    <scope>NUCLEOTIDE SEQUENCE</scope>
    <source>
        <strain evidence="3">WLHS1</strain>
    </source>
</reference>
<feature type="region of interest" description="Disordered" evidence="1">
    <location>
        <begin position="74"/>
        <end position="139"/>
    </location>
</feature>
<organism evidence="3 4">
    <name type="scientific">Natronosalvus rutilus</name>
    <dbReference type="NCBI Taxonomy" id="2953753"/>
    <lineage>
        <taxon>Archaea</taxon>
        <taxon>Methanobacteriati</taxon>
        <taxon>Methanobacteriota</taxon>
        <taxon>Stenosarchaea group</taxon>
        <taxon>Halobacteria</taxon>
        <taxon>Halobacteriales</taxon>
        <taxon>Natrialbaceae</taxon>
        <taxon>Natronosalvus</taxon>
    </lineage>
</organism>
<dbReference type="EMBL" id="CP100355">
    <property type="protein sequence ID" value="UTF53896.1"/>
    <property type="molecule type" value="Genomic_DNA"/>
</dbReference>
<gene>
    <name evidence="3" type="ORF">NGM29_01020</name>
</gene>
<dbReference type="RefSeq" id="WP_254158413.1">
    <property type="nucleotide sequence ID" value="NZ_CP100355.1"/>
</dbReference>
<name>A0A9E7NAM1_9EURY</name>
<feature type="compositionally biased region" description="Acidic residues" evidence="1">
    <location>
        <begin position="104"/>
        <end position="116"/>
    </location>
</feature>
<dbReference type="KEGG" id="sawl:NGM29_01020"/>
<accession>A0A9E7NAM1</accession>
<feature type="compositionally biased region" description="Acidic residues" evidence="1">
    <location>
        <begin position="124"/>
        <end position="139"/>
    </location>
</feature>
<evidence type="ECO:0000313" key="3">
    <source>
        <dbReference type="EMBL" id="UTF53896.1"/>
    </source>
</evidence>
<proteinExistence type="predicted"/>
<feature type="transmembrane region" description="Helical" evidence="2">
    <location>
        <begin position="45"/>
        <end position="65"/>
    </location>
</feature>
<dbReference type="AlphaFoldDB" id="A0A9E7NAM1"/>
<keyword evidence="2" id="KW-0812">Transmembrane</keyword>